<dbReference type="Proteomes" id="UP000270296">
    <property type="component" value="Unassembled WGS sequence"/>
</dbReference>
<evidence type="ECO:0000313" key="1">
    <source>
        <dbReference type="EMBL" id="VDP15569.1"/>
    </source>
</evidence>
<reference evidence="1 2" key="2">
    <citation type="submission" date="2018-11" db="EMBL/GenBank/DDBJ databases">
        <authorList>
            <consortium name="Pathogen Informatics"/>
        </authorList>
    </citation>
    <scope>NUCLEOTIDE SEQUENCE [LARGE SCALE GENOMIC DNA]</scope>
</reference>
<dbReference type="WBParaSite" id="SBAD_0000846201-mRNA-1">
    <property type="protein sequence ID" value="SBAD_0000846201-mRNA-1"/>
    <property type="gene ID" value="SBAD_0000846201"/>
</dbReference>
<name>A0A183IX14_9BILA</name>
<gene>
    <name evidence="1" type="ORF">SBAD_LOCUS8161</name>
</gene>
<dbReference type="EMBL" id="UZAM01011319">
    <property type="protein sequence ID" value="VDP15569.1"/>
    <property type="molecule type" value="Genomic_DNA"/>
</dbReference>
<accession>A0A183IX14</accession>
<keyword evidence="2" id="KW-1185">Reference proteome</keyword>
<evidence type="ECO:0000313" key="3">
    <source>
        <dbReference type="WBParaSite" id="SBAD_0000846201-mRNA-1"/>
    </source>
</evidence>
<proteinExistence type="predicted"/>
<protein>
    <submittedName>
        <fullName evidence="3">Peptidase S74 domain-containing protein</fullName>
    </submittedName>
</protein>
<evidence type="ECO:0000313" key="2">
    <source>
        <dbReference type="Proteomes" id="UP000270296"/>
    </source>
</evidence>
<reference evidence="3" key="1">
    <citation type="submission" date="2016-06" db="UniProtKB">
        <authorList>
            <consortium name="WormBaseParasite"/>
        </authorList>
    </citation>
    <scope>IDENTIFICATION</scope>
</reference>
<organism evidence="3">
    <name type="scientific">Soboliphyme baturini</name>
    <dbReference type="NCBI Taxonomy" id="241478"/>
    <lineage>
        <taxon>Eukaryota</taxon>
        <taxon>Metazoa</taxon>
        <taxon>Ecdysozoa</taxon>
        <taxon>Nematoda</taxon>
        <taxon>Enoplea</taxon>
        <taxon>Dorylaimia</taxon>
        <taxon>Dioctophymatida</taxon>
        <taxon>Dioctophymatoidea</taxon>
        <taxon>Soboliphymatidae</taxon>
        <taxon>Soboliphyme</taxon>
    </lineage>
</organism>
<sequence length="75" mass="8524">KIGNVSSYDDNVDERRKVIVWGESVWERPQNGHVITQAEIEQLAKTAVLKDKEGMYQYVVTLIAELRSKICAACE</sequence>
<dbReference type="AlphaFoldDB" id="A0A183IX14"/>